<feature type="transmembrane region" description="Helical" evidence="2">
    <location>
        <begin position="12"/>
        <end position="28"/>
    </location>
</feature>
<feature type="compositionally biased region" description="Basic and acidic residues" evidence="1">
    <location>
        <begin position="212"/>
        <end position="226"/>
    </location>
</feature>
<dbReference type="EMBL" id="QJKD01000007">
    <property type="protein sequence ID" value="PXX52378.1"/>
    <property type="molecule type" value="Genomic_DNA"/>
</dbReference>
<keyword evidence="2" id="KW-0812">Transmembrane</keyword>
<organism evidence="3 4">
    <name type="scientific">Hungatella effluvii</name>
    <dbReference type="NCBI Taxonomy" id="1096246"/>
    <lineage>
        <taxon>Bacteria</taxon>
        <taxon>Bacillati</taxon>
        <taxon>Bacillota</taxon>
        <taxon>Clostridia</taxon>
        <taxon>Lachnospirales</taxon>
        <taxon>Lachnospiraceae</taxon>
        <taxon>Hungatella</taxon>
    </lineage>
</organism>
<dbReference type="GeneID" id="86062176"/>
<keyword evidence="2" id="KW-1133">Transmembrane helix</keyword>
<feature type="region of interest" description="Disordered" evidence="1">
    <location>
        <begin position="199"/>
        <end position="254"/>
    </location>
</feature>
<dbReference type="AlphaFoldDB" id="A0A2V3Y6X9"/>
<proteinExistence type="predicted"/>
<feature type="transmembrane region" description="Helical" evidence="2">
    <location>
        <begin position="94"/>
        <end position="115"/>
    </location>
</feature>
<evidence type="ECO:0000313" key="3">
    <source>
        <dbReference type="EMBL" id="PXX52378.1"/>
    </source>
</evidence>
<sequence>MLEFLQTGKALYVLAAVCGLGVVTRWLTRNLYKRLIKETDNMSLTKNKNLRAFKQKTESNYQMNQGIPKIKPYLERQMYDFRFMRMTLNGWNTFSNQMTLLCFLAGGAAAFGAYWYRTDPYYIVLYGSMGILAGLFTILVDHGAGVADKKQQLFTALDNYLENTLIYRLDQERDETQAISGPHMETRENIRSIYPVAAGTAPGQAEEPEQQENVRGKQRNRTERMKNQLKAESQARRQNSGRSDGRQRDGRQGGIIQENIMAETGMGMASDEASGIAGNQNMAQEMARSGSGPSEMEGSIRDVDYLKKSLEQIAASRERGRSVKQQEDWLKDLNPDELKLIGEILHEYLT</sequence>
<protein>
    <submittedName>
        <fullName evidence="3">Uncharacterized protein</fullName>
    </submittedName>
</protein>
<accession>A0A2V3Y6X9</accession>
<reference evidence="3 4" key="1">
    <citation type="submission" date="2018-05" db="EMBL/GenBank/DDBJ databases">
        <title>Genomic Encyclopedia of Type Strains, Phase IV (KMG-IV): sequencing the most valuable type-strain genomes for metagenomic binning, comparative biology and taxonomic classification.</title>
        <authorList>
            <person name="Goeker M."/>
        </authorList>
    </citation>
    <scope>NUCLEOTIDE SEQUENCE [LARGE SCALE GENOMIC DNA]</scope>
    <source>
        <strain evidence="3 4">DSM 24995</strain>
    </source>
</reference>
<keyword evidence="2" id="KW-0472">Membrane</keyword>
<feature type="transmembrane region" description="Helical" evidence="2">
    <location>
        <begin position="121"/>
        <end position="140"/>
    </location>
</feature>
<evidence type="ECO:0000256" key="1">
    <source>
        <dbReference type="SAM" id="MobiDB-lite"/>
    </source>
</evidence>
<keyword evidence="4" id="KW-1185">Reference proteome</keyword>
<dbReference type="Proteomes" id="UP000248057">
    <property type="component" value="Unassembled WGS sequence"/>
</dbReference>
<comment type="caution">
    <text evidence="3">The sequence shown here is derived from an EMBL/GenBank/DDBJ whole genome shotgun (WGS) entry which is preliminary data.</text>
</comment>
<name>A0A2V3Y6X9_9FIRM</name>
<evidence type="ECO:0000313" key="4">
    <source>
        <dbReference type="Proteomes" id="UP000248057"/>
    </source>
</evidence>
<dbReference type="RefSeq" id="WP_110323511.1">
    <property type="nucleotide sequence ID" value="NZ_JAQETU010000019.1"/>
</dbReference>
<gene>
    <name evidence="3" type="ORF">DFR60_10764</name>
</gene>
<evidence type="ECO:0000256" key="2">
    <source>
        <dbReference type="SAM" id="Phobius"/>
    </source>
</evidence>